<dbReference type="InterPro" id="IPR036111">
    <property type="entry name" value="Mal/L-sulfo/L-lacto_DH-like_sf"/>
</dbReference>
<dbReference type="SUPFAM" id="SSF89733">
    <property type="entry name" value="L-sulfolactate dehydrogenase-like"/>
    <property type="match status" value="1"/>
</dbReference>
<reference evidence="3 4" key="1">
    <citation type="submission" date="2009-06" db="EMBL/GenBank/DDBJ databases">
        <title>Complete sequence of Thermotogales bacterium TBF 19.5.1.</title>
        <authorList>
            <consortium name="US DOE Joint Genome Institute"/>
            <person name="Lucas S."/>
            <person name="Copeland A."/>
            <person name="Lapidus A."/>
            <person name="Glavina del Rio T."/>
            <person name="Tice H."/>
            <person name="Bruce D."/>
            <person name="Goodwin L."/>
            <person name="Pitluck S."/>
            <person name="Chertkov O."/>
            <person name="Brettin T."/>
            <person name="Detter J.C."/>
            <person name="Han C."/>
            <person name="Schmutz J."/>
            <person name="Larimer F."/>
            <person name="Land M."/>
            <person name="Hauser L."/>
            <person name="Kyrpides N."/>
            <person name="Ovchinnikova G."/>
            <person name="Noll K."/>
        </authorList>
    </citation>
    <scope>NUCLEOTIDE SEQUENCE [LARGE SCALE GENOMIC DNA]</scope>
    <source>
        <strain evidence="4">ATCC BAA-1733 / DSM 21960 / TBF 19.5.1</strain>
    </source>
</reference>
<dbReference type="AlphaFoldDB" id="C5CGX7"/>
<gene>
    <name evidence="3" type="ordered locus">Kole_0933</name>
</gene>
<protein>
    <submittedName>
        <fullName evidence="3">Malate dehydrogenase</fullName>
        <ecNumber evidence="3">1.1.1.37</ecNumber>
    </submittedName>
</protein>
<dbReference type="GO" id="GO:0030060">
    <property type="term" value="F:L-malate dehydrogenase (NAD+) activity"/>
    <property type="evidence" value="ECO:0007669"/>
    <property type="project" value="UniProtKB-EC"/>
</dbReference>
<dbReference type="InterPro" id="IPR003767">
    <property type="entry name" value="Malate/L-lactate_DH-like"/>
</dbReference>
<accession>C5CGX7</accession>
<evidence type="ECO:0000256" key="2">
    <source>
        <dbReference type="ARBA" id="ARBA00023002"/>
    </source>
</evidence>
<dbReference type="Gene3D" id="1.10.1530.10">
    <property type="match status" value="1"/>
</dbReference>
<dbReference type="EC" id="1.1.1.37" evidence="3"/>
<name>C5CGX7_KOSOT</name>
<dbReference type="KEGG" id="kol:Kole_0933"/>
<dbReference type="eggNOG" id="COG2055">
    <property type="taxonomic scope" value="Bacteria"/>
</dbReference>
<organism evidence="3 4">
    <name type="scientific">Kosmotoga olearia (strain ATCC BAA-1733 / DSM 21960 / TBF 19.5.1)</name>
    <dbReference type="NCBI Taxonomy" id="521045"/>
    <lineage>
        <taxon>Bacteria</taxon>
        <taxon>Thermotogati</taxon>
        <taxon>Thermotogota</taxon>
        <taxon>Thermotogae</taxon>
        <taxon>Kosmotogales</taxon>
        <taxon>Kosmotogaceae</taxon>
        <taxon>Kosmotoga</taxon>
    </lineage>
</organism>
<dbReference type="EMBL" id="CP001634">
    <property type="protein sequence ID" value="ACR79642.1"/>
    <property type="molecule type" value="Genomic_DNA"/>
</dbReference>
<comment type="similarity">
    <text evidence="1">Belongs to the LDH2/MDH2 oxidoreductase family.</text>
</comment>
<dbReference type="RefSeq" id="WP_015868304.1">
    <property type="nucleotide sequence ID" value="NC_012785.1"/>
</dbReference>
<dbReference type="Pfam" id="PF02615">
    <property type="entry name" value="Ldh_2"/>
    <property type="match status" value="1"/>
</dbReference>
<evidence type="ECO:0000313" key="4">
    <source>
        <dbReference type="Proteomes" id="UP000002382"/>
    </source>
</evidence>
<keyword evidence="4" id="KW-1185">Reference proteome</keyword>
<dbReference type="InterPro" id="IPR043143">
    <property type="entry name" value="Mal/L-sulf/L-lact_DH-like_NADP"/>
</dbReference>
<dbReference type="InterPro" id="IPR043144">
    <property type="entry name" value="Mal/L-sulf/L-lact_DH-like_ah"/>
</dbReference>
<evidence type="ECO:0000313" key="3">
    <source>
        <dbReference type="EMBL" id="ACR79642.1"/>
    </source>
</evidence>
<dbReference type="HOGENOM" id="CLU_040452_3_0_0"/>
<dbReference type="Gene3D" id="3.30.1370.60">
    <property type="entry name" value="Hypothetical oxidoreductase yiak, domain 2"/>
    <property type="match status" value="1"/>
</dbReference>
<reference evidence="3 4" key="2">
    <citation type="journal article" date="2011" name="J. Bacteriol.">
        <title>Genome Sequence of Kosmotoga olearia Strain TBF 19.5.1, a Thermophilic Bacterium with a Wide Growth Temperature Range, Isolated from the Troll B Oil Platform in the North Sea.</title>
        <authorList>
            <person name="Swithers K.S."/>
            <person name="Dipippo J.L."/>
            <person name="Bruce D.C."/>
            <person name="Detter C."/>
            <person name="Tapia R."/>
            <person name="Han S."/>
            <person name="Goodwin L.A."/>
            <person name="Han J."/>
            <person name="Woyke T."/>
            <person name="Pitluck S."/>
            <person name="Pennacchio L."/>
            <person name="Nolan M."/>
            <person name="Mikhailova N."/>
            <person name="Land M.L."/>
            <person name="Nesbo C.L."/>
            <person name="Gogarten J.P."/>
            <person name="Noll K.M."/>
        </authorList>
    </citation>
    <scope>NUCLEOTIDE SEQUENCE [LARGE SCALE GENOMIC DNA]</scope>
    <source>
        <strain evidence="4">ATCC BAA-1733 / DSM 21960 / TBF 19.5.1</strain>
    </source>
</reference>
<dbReference type="OrthoDB" id="9769447at2"/>
<keyword evidence="2 3" id="KW-0560">Oxidoreductase</keyword>
<dbReference type="Proteomes" id="UP000002382">
    <property type="component" value="Chromosome"/>
</dbReference>
<proteinExistence type="inferred from homology"/>
<dbReference type="STRING" id="521045.Kole_0933"/>
<dbReference type="PANTHER" id="PTHR11091:SF0">
    <property type="entry name" value="MALATE DEHYDROGENASE"/>
    <property type="match status" value="1"/>
</dbReference>
<dbReference type="PANTHER" id="PTHR11091">
    <property type="entry name" value="OXIDOREDUCTASE-RELATED"/>
    <property type="match status" value="1"/>
</dbReference>
<sequence>MKVKREKLMNFTADVMKKMGCDDEKARVVAEVLVEADMRGISSHGVARLKRYVNHIKERIIDPNGEPEIIFETPVTLAIDGNNGVGQHIAKFSMEKVIEKAKKYGIGMATVRNSNHYGIAGYYAEMAVKMGLVGISLTNTAPLVVHTFSREALLGTNPIAFAFPTSEKYPILIDMATSVAPRGKLEVYSRLNKKIPKGWAVDETGHTTTDPEKVLSNLKQRKGGGLLPLGGEGEEFSGHKGYGLVLLVELLTSGLSLGSFSYDTYKGKGKITHFFAALDPAIFGNPEKIKEHAMELINSLRSAKKADGKERIYVHGEKEYEKREKSLECGVEIDEPTYYELRKIAENLDIPW</sequence>
<evidence type="ECO:0000256" key="1">
    <source>
        <dbReference type="ARBA" id="ARBA00006056"/>
    </source>
</evidence>